<dbReference type="InterPro" id="IPR050329">
    <property type="entry name" value="GLI_C2H2-zinc-finger"/>
</dbReference>
<evidence type="ECO:0000313" key="8">
    <source>
        <dbReference type="EMBL" id="KAH6647902.1"/>
    </source>
</evidence>
<dbReference type="InterPro" id="IPR013087">
    <property type="entry name" value="Znf_C2H2_type"/>
</dbReference>
<dbReference type="OrthoDB" id="8922241at2759"/>
<dbReference type="PROSITE" id="PS50157">
    <property type="entry name" value="ZINC_FINGER_C2H2_2"/>
    <property type="match status" value="2"/>
</dbReference>
<keyword evidence="4" id="KW-0862">Zinc</keyword>
<evidence type="ECO:0000256" key="3">
    <source>
        <dbReference type="ARBA" id="ARBA00022771"/>
    </source>
</evidence>
<accession>A0A9P8UDG6</accession>
<dbReference type="Pfam" id="PF00096">
    <property type="entry name" value="zf-C2H2"/>
    <property type="match status" value="2"/>
</dbReference>
<dbReference type="SUPFAM" id="SSF57667">
    <property type="entry name" value="beta-beta-alpha zinc fingers"/>
    <property type="match status" value="1"/>
</dbReference>
<feature type="domain" description="C2H2-type" evidence="7">
    <location>
        <begin position="248"/>
        <end position="273"/>
    </location>
</feature>
<dbReference type="Gene3D" id="3.30.160.60">
    <property type="entry name" value="Classic Zinc Finger"/>
    <property type="match status" value="2"/>
</dbReference>
<organism evidence="8 9">
    <name type="scientific">Truncatella angustata</name>
    <dbReference type="NCBI Taxonomy" id="152316"/>
    <lineage>
        <taxon>Eukaryota</taxon>
        <taxon>Fungi</taxon>
        <taxon>Dikarya</taxon>
        <taxon>Ascomycota</taxon>
        <taxon>Pezizomycotina</taxon>
        <taxon>Sordariomycetes</taxon>
        <taxon>Xylariomycetidae</taxon>
        <taxon>Amphisphaeriales</taxon>
        <taxon>Sporocadaceae</taxon>
        <taxon>Truncatella</taxon>
    </lineage>
</organism>
<dbReference type="GO" id="GO:0045944">
    <property type="term" value="P:positive regulation of transcription by RNA polymerase II"/>
    <property type="evidence" value="ECO:0007669"/>
    <property type="project" value="UniProtKB-ARBA"/>
</dbReference>
<dbReference type="GeneID" id="70132618"/>
<keyword evidence="1" id="KW-0479">Metal-binding</keyword>
<dbReference type="AlphaFoldDB" id="A0A9P8UDG6"/>
<evidence type="ECO:0000256" key="5">
    <source>
        <dbReference type="PROSITE-ProRule" id="PRU00042"/>
    </source>
</evidence>
<dbReference type="SMART" id="SM00355">
    <property type="entry name" value="ZnF_C2H2"/>
    <property type="match status" value="3"/>
</dbReference>
<gene>
    <name evidence="8" type="ORF">BKA67DRAFT_578857</name>
</gene>
<keyword evidence="9" id="KW-1185">Reference proteome</keyword>
<evidence type="ECO:0000256" key="4">
    <source>
        <dbReference type="ARBA" id="ARBA00022833"/>
    </source>
</evidence>
<dbReference type="RefSeq" id="XP_045954414.1">
    <property type="nucleotide sequence ID" value="XM_046103727.1"/>
</dbReference>
<dbReference type="PANTHER" id="PTHR19818">
    <property type="entry name" value="ZINC FINGER PROTEIN ZIC AND GLI"/>
    <property type="match status" value="1"/>
</dbReference>
<reference evidence="8" key="1">
    <citation type="journal article" date="2021" name="Nat. Commun.">
        <title>Genetic determinants of endophytism in the Arabidopsis root mycobiome.</title>
        <authorList>
            <person name="Mesny F."/>
            <person name="Miyauchi S."/>
            <person name="Thiergart T."/>
            <person name="Pickel B."/>
            <person name="Atanasova L."/>
            <person name="Karlsson M."/>
            <person name="Huettel B."/>
            <person name="Barry K.W."/>
            <person name="Haridas S."/>
            <person name="Chen C."/>
            <person name="Bauer D."/>
            <person name="Andreopoulos W."/>
            <person name="Pangilinan J."/>
            <person name="LaButti K."/>
            <person name="Riley R."/>
            <person name="Lipzen A."/>
            <person name="Clum A."/>
            <person name="Drula E."/>
            <person name="Henrissat B."/>
            <person name="Kohler A."/>
            <person name="Grigoriev I.V."/>
            <person name="Martin F.M."/>
            <person name="Hacquard S."/>
        </authorList>
    </citation>
    <scope>NUCLEOTIDE SEQUENCE</scope>
    <source>
        <strain evidence="8">MPI-SDFR-AT-0073</strain>
    </source>
</reference>
<sequence length="286" mass="32629">MPRQETNYPSFGFDAGCLPFIDESQYQDQWCPPTIPEQENIGPDQTSPYPTSLNRFTMGSAEDINHPVTKPIDPVVHSQWPAIDNTAGPVYGQQQPHTSVNDLDPGYPGLNYPGFYPSEISLTSSDTHQVLLNLMPHDTHQPSVNQQQITYGSSANHNQAADIRTRQYASSADTVRHSRTPQLQRGENPQICTDCNKEFRRPTELHKHQKRHIKPEKCQNCGYATDTSKDLKRHLDSCQREKYGKPRIPCGEPDCVKTFTRSDNRLKHRRNIHGLCQESRRRKAKK</sequence>
<dbReference type="EMBL" id="JAGPXC010000008">
    <property type="protein sequence ID" value="KAH6647902.1"/>
    <property type="molecule type" value="Genomic_DNA"/>
</dbReference>
<feature type="region of interest" description="Disordered" evidence="6">
    <location>
        <begin position="168"/>
        <end position="190"/>
    </location>
</feature>
<dbReference type="GO" id="GO:0000978">
    <property type="term" value="F:RNA polymerase II cis-regulatory region sequence-specific DNA binding"/>
    <property type="evidence" value="ECO:0007669"/>
    <property type="project" value="TreeGrafter"/>
</dbReference>
<dbReference type="GO" id="GO:0000981">
    <property type="term" value="F:DNA-binding transcription factor activity, RNA polymerase II-specific"/>
    <property type="evidence" value="ECO:0007669"/>
    <property type="project" value="TreeGrafter"/>
</dbReference>
<dbReference type="PROSITE" id="PS00028">
    <property type="entry name" value="ZINC_FINGER_C2H2_1"/>
    <property type="match status" value="2"/>
</dbReference>
<dbReference type="GO" id="GO:0008270">
    <property type="term" value="F:zinc ion binding"/>
    <property type="evidence" value="ECO:0007669"/>
    <property type="project" value="UniProtKB-KW"/>
</dbReference>
<feature type="compositionally biased region" description="Polar residues" evidence="6">
    <location>
        <begin position="180"/>
        <end position="190"/>
    </location>
</feature>
<name>A0A9P8UDG6_9PEZI</name>
<evidence type="ECO:0000259" key="7">
    <source>
        <dbReference type="PROSITE" id="PS50157"/>
    </source>
</evidence>
<evidence type="ECO:0000256" key="1">
    <source>
        <dbReference type="ARBA" id="ARBA00022723"/>
    </source>
</evidence>
<evidence type="ECO:0000256" key="2">
    <source>
        <dbReference type="ARBA" id="ARBA00022737"/>
    </source>
</evidence>
<comment type="caution">
    <text evidence="8">The sequence shown here is derived from an EMBL/GenBank/DDBJ whole genome shotgun (WGS) entry which is preliminary data.</text>
</comment>
<dbReference type="InterPro" id="IPR036236">
    <property type="entry name" value="Znf_C2H2_sf"/>
</dbReference>
<keyword evidence="2" id="KW-0677">Repeat</keyword>
<evidence type="ECO:0000313" key="9">
    <source>
        <dbReference type="Proteomes" id="UP000758603"/>
    </source>
</evidence>
<keyword evidence="3 5" id="KW-0863">Zinc-finger</keyword>
<protein>
    <recommendedName>
        <fullName evidence="7">C2H2-type domain-containing protein</fullName>
    </recommendedName>
</protein>
<dbReference type="PANTHER" id="PTHR19818:SF139">
    <property type="entry name" value="PAIR-RULE PROTEIN ODD-PAIRED"/>
    <property type="match status" value="1"/>
</dbReference>
<dbReference type="Proteomes" id="UP000758603">
    <property type="component" value="Unassembled WGS sequence"/>
</dbReference>
<dbReference type="GO" id="GO:0005634">
    <property type="term" value="C:nucleus"/>
    <property type="evidence" value="ECO:0007669"/>
    <property type="project" value="UniProtKB-ARBA"/>
</dbReference>
<feature type="domain" description="C2H2-type" evidence="7">
    <location>
        <begin position="190"/>
        <end position="217"/>
    </location>
</feature>
<evidence type="ECO:0000256" key="6">
    <source>
        <dbReference type="SAM" id="MobiDB-lite"/>
    </source>
</evidence>
<proteinExistence type="predicted"/>